<dbReference type="GO" id="GO:0016746">
    <property type="term" value="F:acyltransferase activity"/>
    <property type="evidence" value="ECO:0007669"/>
    <property type="project" value="UniProtKB-KW"/>
</dbReference>
<reference evidence="3 4" key="1">
    <citation type="journal article" date="2021" name="Nat. Commun.">
        <title>Genetic determinants of endophytism in the Arabidopsis root mycobiome.</title>
        <authorList>
            <person name="Mesny F."/>
            <person name="Miyauchi S."/>
            <person name="Thiergart T."/>
            <person name="Pickel B."/>
            <person name="Atanasova L."/>
            <person name="Karlsson M."/>
            <person name="Huettel B."/>
            <person name="Barry K.W."/>
            <person name="Haridas S."/>
            <person name="Chen C."/>
            <person name="Bauer D."/>
            <person name="Andreopoulos W."/>
            <person name="Pangilinan J."/>
            <person name="LaButti K."/>
            <person name="Riley R."/>
            <person name="Lipzen A."/>
            <person name="Clum A."/>
            <person name="Drula E."/>
            <person name="Henrissat B."/>
            <person name="Kohler A."/>
            <person name="Grigoriev I.V."/>
            <person name="Martin F.M."/>
            <person name="Hacquard S."/>
        </authorList>
    </citation>
    <scope>NUCLEOTIDE SEQUENCE [LARGE SCALE GENOMIC DNA]</scope>
    <source>
        <strain evidence="3 4">MPI-SDFR-AT-0080</strain>
    </source>
</reference>
<evidence type="ECO:0000313" key="4">
    <source>
        <dbReference type="Proteomes" id="UP000774617"/>
    </source>
</evidence>
<dbReference type="PANTHER" id="PTHR23028">
    <property type="entry name" value="ACETYLTRANSFERASE"/>
    <property type="match status" value="1"/>
</dbReference>
<dbReference type="PANTHER" id="PTHR23028:SF134">
    <property type="entry name" value="PUTATIVE (AFU_ORTHOLOGUE AFUA_4G08520)-RELATED"/>
    <property type="match status" value="1"/>
</dbReference>
<dbReference type="InterPro" id="IPR002656">
    <property type="entry name" value="Acyl_transf_3_dom"/>
</dbReference>
<evidence type="ECO:0000256" key="1">
    <source>
        <dbReference type="SAM" id="Phobius"/>
    </source>
</evidence>
<proteinExistence type="predicted"/>
<feature type="domain" description="Acyltransferase 3" evidence="2">
    <location>
        <begin position="21"/>
        <end position="397"/>
    </location>
</feature>
<protein>
    <submittedName>
        <fullName evidence="3">Acyltransferase 3</fullName>
    </submittedName>
</protein>
<feature type="transmembrane region" description="Helical" evidence="1">
    <location>
        <begin position="218"/>
        <end position="244"/>
    </location>
</feature>
<dbReference type="InterPro" id="IPR050879">
    <property type="entry name" value="Acyltransferase_3"/>
</dbReference>
<gene>
    <name evidence="3" type="ORF">B0J12DRAFT_758174</name>
</gene>
<evidence type="ECO:0000313" key="3">
    <source>
        <dbReference type="EMBL" id="KAH7063100.1"/>
    </source>
</evidence>
<sequence length="425" mass="46956">MTPVLPQHHKPPAPSPPPSTTWINGLRGIASLIIALNHYLYPDFETPWLGYGSSPSNQHLHQLPLLRLPFSGHGARPLFFVISAYCASFRPIRLRDSRGLAHMAASLSASAFRRPLRLYLPLLFMAAVSQLLLYCGAYAGPALYAATGLRPWAGAAAHLAFLLRYAVDICNPLAALPVNPGLNLQYWVIPLELGGSLACYVTVLALARVAPRVRLAVLAGAVVAPFVWRGSCFTWAFLAGVWVAEVDWLEERGGLCVRRGVRRAVFALGVWLVCLPDNYRETPGYAWCAWVEDVVMRAWGVEAPHNWRSVGAVAVVFGVSGERALQRVFDMRVPQAVARVSWEVYLVHVLVYNVLKEPVRRGVARLLGKMGAVAPENGFLWTEYLISGAFIAVAVWWSARRLKMVNARLVAFTKWLEMAAQDTIL</sequence>
<keyword evidence="3" id="KW-0012">Acyltransferase</keyword>
<dbReference type="Proteomes" id="UP000774617">
    <property type="component" value="Unassembled WGS sequence"/>
</dbReference>
<keyword evidence="3" id="KW-0808">Transferase</keyword>
<organism evidence="3 4">
    <name type="scientific">Macrophomina phaseolina</name>
    <dbReference type="NCBI Taxonomy" id="35725"/>
    <lineage>
        <taxon>Eukaryota</taxon>
        <taxon>Fungi</taxon>
        <taxon>Dikarya</taxon>
        <taxon>Ascomycota</taxon>
        <taxon>Pezizomycotina</taxon>
        <taxon>Dothideomycetes</taxon>
        <taxon>Dothideomycetes incertae sedis</taxon>
        <taxon>Botryosphaeriales</taxon>
        <taxon>Botryosphaeriaceae</taxon>
        <taxon>Macrophomina</taxon>
    </lineage>
</organism>
<dbReference type="EMBL" id="JAGTJR010000002">
    <property type="protein sequence ID" value="KAH7063100.1"/>
    <property type="molecule type" value="Genomic_DNA"/>
</dbReference>
<accession>A0ABQ8GRI4</accession>
<keyword evidence="1" id="KW-0812">Transmembrane</keyword>
<feature type="transmembrane region" description="Helical" evidence="1">
    <location>
        <begin position="186"/>
        <end position="206"/>
    </location>
</feature>
<dbReference type="Pfam" id="PF01757">
    <property type="entry name" value="Acyl_transf_3"/>
    <property type="match status" value="1"/>
</dbReference>
<feature type="transmembrane region" description="Helical" evidence="1">
    <location>
        <begin position="379"/>
        <end position="399"/>
    </location>
</feature>
<comment type="caution">
    <text evidence="3">The sequence shown here is derived from an EMBL/GenBank/DDBJ whole genome shotgun (WGS) entry which is preliminary data.</text>
</comment>
<name>A0ABQ8GRI4_9PEZI</name>
<keyword evidence="1" id="KW-1133">Transmembrane helix</keyword>
<feature type="transmembrane region" description="Helical" evidence="1">
    <location>
        <begin position="118"/>
        <end position="139"/>
    </location>
</feature>
<keyword evidence="1" id="KW-0472">Membrane</keyword>
<keyword evidence="4" id="KW-1185">Reference proteome</keyword>
<evidence type="ECO:0000259" key="2">
    <source>
        <dbReference type="Pfam" id="PF01757"/>
    </source>
</evidence>